<dbReference type="AlphaFoldDB" id="U6MTS6"/>
<evidence type="ECO:0000259" key="2">
    <source>
        <dbReference type="Pfam" id="PF01217"/>
    </source>
</evidence>
<organism evidence="3 4">
    <name type="scientific">Eimeria necatrix</name>
    <dbReference type="NCBI Taxonomy" id="51315"/>
    <lineage>
        <taxon>Eukaryota</taxon>
        <taxon>Sar</taxon>
        <taxon>Alveolata</taxon>
        <taxon>Apicomplexa</taxon>
        <taxon>Conoidasida</taxon>
        <taxon>Coccidia</taxon>
        <taxon>Eucoccidiorida</taxon>
        <taxon>Eimeriorina</taxon>
        <taxon>Eimeriidae</taxon>
        <taxon>Eimeria</taxon>
    </lineage>
</organism>
<accession>U6MTS6</accession>
<dbReference type="GeneID" id="25470545"/>
<evidence type="ECO:0000313" key="4">
    <source>
        <dbReference type="Proteomes" id="UP000030754"/>
    </source>
</evidence>
<name>U6MTS6_9EIME</name>
<dbReference type="VEuPathDB" id="ToxoDB:ENH_00003510"/>
<dbReference type="EMBL" id="HG723042">
    <property type="protein sequence ID" value="CDJ65045.1"/>
    <property type="molecule type" value="Genomic_DNA"/>
</dbReference>
<reference evidence="3" key="2">
    <citation type="submission" date="2013-10" db="EMBL/GenBank/DDBJ databases">
        <authorList>
            <person name="Aslett M."/>
        </authorList>
    </citation>
    <scope>NUCLEOTIDE SEQUENCE [LARGE SCALE GENOMIC DNA]</scope>
    <source>
        <strain evidence="3">Houghton</strain>
    </source>
</reference>
<feature type="region of interest" description="Disordered" evidence="1">
    <location>
        <begin position="44"/>
        <end position="63"/>
    </location>
</feature>
<proteinExistence type="predicted"/>
<dbReference type="Gene3D" id="3.30.450.60">
    <property type="match status" value="1"/>
</dbReference>
<dbReference type="InterPro" id="IPR011012">
    <property type="entry name" value="Longin-like_dom_sf"/>
</dbReference>
<dbReference type="RefSeq" id="XP_013433512.1">
    <property type="nucleotide sequence ID" value="XM_013578058.1"/>
</dbReference>
<dbReference type="OrthoDB" id="354308at2759"/>
<dbReference type="InterPro" id="IPR022775">
    <property type="entry name" value="AP_mu_sigma_su"/>
</dbReference>
<keyword evidence="4" id="KW-1185">Reference proteome</keyword>
<dbReference type="SUPFAM" id="SSF64356">
    <property type="entry name" value="SNARE-like"/>
    <property type="match status" value="1"/>
</dbReference>
<evidence type="ECO:0000313" key="3">
    <source>
        <dbReference type="EMBL" id="CDJ65045.1"/>
    </source>
</evidence>
<protein>
    <recommendedName>
        <fullName evidence="2">AP complex mu/sigma subunit domain-containing protein</fullName>
    </recommendedName>
</protein>
<sequence>MILFWLVVSQNGTQKLCRWYAPFTEEEQTWVLLQVKQQLLLPRPEAADSSNGAARESSRENETSRVLMFPPLHSSRESDSSSSRAVFRQHGPLYCAAGINAEETPLVIGELIDLWVGVLQQLLGVPAAAGSAVLETQLSLHIEPALLLLDTMLQQGYLVCTDTETLLARVRELMKQD</sequence>
<dbReference type="Pfam" id="PF01217">
    <property type="entry name" value="Clat_adaptor_s"/>
    <property type="match status" value="1"/>
</dbReference>
<gene>
    <name evidence="3" type="ORF">ENH_00003510</name>
</gene>
<feature type="domain" description="AP complex mu/sigma subunit" evidence="2">
    <location>
        <begin position="1"/>
        <end position="174"/>
    </location>
</feature>
<evidence type="ECO:0000256" key="1">
    <source>
        <dbReference type="SAM" id="MobiDB-lite"/>
    </source>
</evidence>
<reference evidence="3" key="1">
    <citation type="submission" date="2013-10" db="EMBL/GenBank/DDBJ databases">
        <title>Genomic analysis of the causative agents of coccidiosis in chickens.</title>
        <authorList>
            <person name="Reid A.J."/>
            <person name="Blake D."/>
            <person name="Billington K."/>
            <person name="Browne H."/>
            <person name="Dunn M."/>
            <person name="Hung S."/>
            <person name="Kawahara F."/>
            <person name="Miranda-Saavedra D."/>
            <person name="Mourier T."/>
            <person name="Nagra H."/>
            <person name="Otto T.D."/>
            <person name="Rawlings N."/>
            <person name="Sanchez A."/>
            <person name="Sanders M."/>
            <person name="Subramaniam C."/>
            <person name="Tay Y."/>
            <person name="Dear P."/>
            <person name="Doerig C."/>
            <person name="Gruber A."/>
            <person name="Parkinson J."/>
            <person name="Shirley M."/>
            <person name="Wan K.L."/>
            <person name="Berriman M."/>
            <person name="Tomley F."/>
            <person name="Pain A."/>
        </authorList>
    </citation>
    <scope>NUCLEOTIDE SEQUENCE [LARGE SCALE GENOMIC DNA]</scope>
    <source>
        <strain evidence="3">Houghton</strain>
    </source>
</reference>
<dbReference type="Proteomes" id="UP000030754">
    <property type="component" value="Unassembled WGS sequence"/>
</dbReference>